<dbReference type="Proteomes" id="UP000745764">
    <property type="component" value="Unassembled WGS sequence"/>
</dbReference>
<dbReference type="InterPro" id="IPR036282">
    <property type="entry name" value="Glutathione-S-Trfase_C_sf"/>
</dbReference>
<organism evidence="1 2">
    <name type="scientific">Aureobasidium uvarum</name>
    <dbReference type="NCBI Taxonomy" id="2773716"/>
    <lineage>
        <taxon>Eukaryota</taxon>
        <taxon>Fungi</taxon>
        <taxon>Dikarya</taxon>
        <taxon>Ascomycota</taxon>
        <taxon>Pezizomycotina</taxon>
        <taxon>Dothideomycetes</taxon>
        <taxon>Dothideomycetidae</taxon>
        <taxon>Dothideales</taxon>
        <taxon>Saccotheciaceae</taxon>
        <taxon>Aureobasidium</taxon>
    </lineage>
</organism>
<name>A0A9N8KMM8_9PEZI</name>
<dbReference type="OrthoDB" id="2309723at2759"/>
<sequence length="64" mass="7185">MRNLYWNDDAFKSTTEFTHIKCHYTKSHKQINPFSITPVGPVPDILPLDQDVPAAAAGIRTTSK</sequence>
<reference evidence="1" key="1">
    <citation type="submission" date="2020-06" db="EMBL/GenBank/DDBJ databases">
        <authorList>
            <person name="Onetto C."/>
        </authorList>
    </citation>
    <scope>NUCLEOTIDE SEQUENCE</scope>
</reference>
<dbReference type="EMBL" id="CAINUL010000008">
    <property type="protein sequence ID" value="CAD0111072.1"/>
    <property type="molecule type" value="Genomic_DNA"/>
</dbReference>
<evidence type="ECO:0000313" key="1">
    <source>
        <dbReference type="EMBL" id="CAD0111072.1"/>
    </source>
</evidence>
<protein>
    <submittedName>
        <fullName evidence="1">Uncharacterized protein</fullName>
    </submittedName>
</protein>
<evidence type="ECO:0000313" key="2">
    <source>
        <dbReference type="Proteomes" id="UP000745764"/>
    </source>
</evidence>
<accession>A0A9N8KMM8</accession>
<proteinExistence type="predicted"/>
<keyword evidence="2" id="KW-1185">Reference proteome</keyword>
<comment type="caution">
    <text evidence="1">The sequence shown here is derived from an EMBL/GenBank/DDBJ whole genome shotgun (WGS) entry which is preliminary data.</text>
</comment>
<dbReference type="AlphaFoldDB" id="A0A9N8KMM8"/>
<dbReference type="Gene3D" id="1.20.1050.10">
    <property type="match status" value="1"/>
</dbReference>
<dbReference type="SUPFAM" id="SSF47616">
    <property type="entry name" value="GST C-terminal domain-like"/>
    <property type="match status" value="1"/>
</dbReference>
<gene>
    <name evidence="1" type="ORF">AWRI4620_LOCUS5327</name>
</gene>